<protein>
    <submittedName>
        <fullName evidence="4">Uncharacterized protein</fullName>
    </submittedName>
</protein>
<evidence type="ECO:0000313" key="5">
    <source>
        <dbReference type="Proteomes" id="UP000250163"/>
    </source>
</evidence>
<dbReference type="KEGG" id="mya:MORIYA_2947"/>
<organism evidence="4 5">
    <name type="scientific">Moritella yayanosii</name>
    <dbReference type="NCBI Taxonomy" id="69539"/>
    <lineage>
        <taxon>Bacteria</taxon>
        <taxon>Pseudomonadati</taxon>
        <taxon>Pseudomonadota</taxon>
        <taxon>Gammaproteobacteria</taxon>
        <taxon>Alteromonadales</taxon>
        <taxon>Moritellaceae</taxon>
        <taxon>Moritella</taxon>
    </lineage>
</organism>
<dbReference type="KEGG" id="mya:MORIYA_3529"/>
<evidence type="ECO:0000313" key="1">
    <source>
        <dbReference type="EMBL" id="SQD79135.1"/>
    </source>
</evidence>
<dbReference type="Proteomes" id="UP000250163">
    <property type="component" value="Chromosome MORIYA"/>
</dbReference>
<dbReference type="KEGG" id="mya:MORIYA_2662"/>
<dbReference type="EMBL" id="LS483250">
    <property type="protein sequence ID" value="SQD79411.1"/>
    <property type="molecule type" value="Genomic_DNA"/>
</dbReference>
<name>A0A330LTA3_9GAMM</name>
<dbReference type="KEGG" id="mya:MORIYA_2952"/>
<proteinExistence type="predicted"/>
<evidence type="ECO:0000313" key="2">
    <source>
        <dbReference type="EMBL" id="SQD79407.1"/>
    </source>
</evidence>
<dbReference type="AlphaFoldDB" id="A0A330LTA3"/>
<evidence type="ECO:0000313" key="3">
    <source>
        <dbReference type="EMBL" id="SQD79411.1"/>
    </source>
</evidence>
<reference evidence="5" key="2">
    <citation type="submission" date="2018-05" db="EMBL/GenBank/DDBJ databases">
        <authorList>
            <person name="Cea G.-C."/>
            <person name="William W."/>
        </authorList>
    </citation>
    <scope>NUCLEOTIDE SEQUENCE [LARGE SCALE GENOMIC DNA]</scope>
    <source>
        <strain evidence="5">DB21MT 5</strain>
    </source>
</reference>
<keyword evidence="5" id="KW-1185">Reference proteome</keyword>
<accession>A0A330LTA3</accession>
<gene>
    <name evidence="1" type="ORF">MORIYA_2662</name>
    <name evidence="2" type="ORF">MORIYA_2947</name>
    <name evidence="3" type="ORF">MORIYA_2952</name>
    <name evidence="4" type="ORF">MORIYA_3529</name>
</gene>
<dbReference type="EMBL" id="LS483250">
    <property type="protein sequence ID" value="SQD79983.1"/>
    <property type="molecule type" value="Genomic_DNA"/>
</dbReference>
<reference evidence="4" key="1">
    <citation type="submission" date="2018-05" db="EMBL/GenBank/DDBJ databases">
        <authorList>
            <person name="Lanie J.A."/>
            <person name="Ng W.-L."/>
            <person name="Kazmierczak K.M."/>
            <person name="Andrzejewski T.M."/>
            <person name="Davidsen T.M."/>
            <person name="Wayne K.J."/>
            <person name="Tettelin H."/>
            <person name="Glass J.I."/>
            <person name="Rusch D."/>
            <person name="Podicherti R."/>
            <person name="Tsui H.-C.T."/>
            <person name="Winkler M.E."/>
        </authorList>
    </citation>
    <scope>NUCLEOTIDE SEQUENCE [LARGE SCALE GENOMIC DNA]</scope>
    <source>
        <strain evidence="4">DB21MT 5</strain>
    </source>
</reference>
<sequence>MNKLLKSVDLDALRRSQAAYYTQTKFEVKHIFMLYSGRLKSNRSCFLTPY</sequence>
<evidence type="ECO:0000313" key="4">
    <source>
        <dbReference type="EMBL" id="SQD79983.1"/>
    </source>
</evidence>
<dbReference type="EMBL" id="LS483250">
    <property type="protein sequence ID" value="SQD79407.1"/>
    <property type="molecule type" value="Genomic_DNA"/>
</dbReference>
<dbReference type="EMBL" id="LS483250">
    <property type="protein sequence ID" value="SQD79135.1"/>
    <property type="molecule type" value="Genomic_DNA"/>
</dbReference>